<keyword evidence="9" id="KW-0479">Metal-binding</keyword>
<dbReference type="PROSITE" id="PS50109">
    <property type="entry name" value="HIS_KIN"/>
    <property type="match status" value="1"/>
</dbReference>
<keyword evidence="4" id="KW-1003">Cell membrane</keyword>
<gene>
    <name evidence="23" type="primary">phoQ</name>
    <name evidence="23" type="ORF">ACFFJ3_11820</name>
</gene>
<evidence type="ECO:0000256" key="15">
    <source>
        <dbReference type="ARBA" id="ARBA00022912"/>
    </source>
</evidence>
<keyword evidence="6" id="KW-0597">Phosphoprotein</keyword>
<dbReference type="PRINTS" id="PR00344">
    <property type="entry name" value="BCTRLSENSOR"/>
</dbReference>
<reference evidence="23 24" key="1">
    <citation type="submission" date="2024-09" db="EMBL/GenBank/DDBJ databases">
        <authorList>
            <person name="Sun Q."/>
            <person name="Mori K."/>
        </authorList>
    </citation>
    <scope>NUCLEOTIDE SEQUENCE [LARGE SCALE GENOMIC DNA]</scope>
    <source>
        <strain evidence="23 24">CCM 8626</strain>
    </source>
</reference>
<evidence type="ECO:0000256" key="16">
    <source>
        <dbReference type="ARBA" id="ARBA00022989"/>
    </source>
</evidence>
<keyword evidence="15" id="KW-0904">Protein phosphatase</keyword>
<evidence type="ECO:0000256" key="11">
    <source>
        <dbReference type="ARBA" id="ARBA00022777"/>
    </source>
</evidence>
<keyword evidence="13" id="KW-0067">ATP-binding</keyword>
<dbReference type="Pfam" id="PF00672">
    <property type="entry name" value="HAMP"/>
    <property type="match status" value="1"/>
</dbReference>
<dbReference type="InterPro" id="IPR004358">
    <property type="entry name" value="Sig_transdc_His_kin-like_C"/>
</dbReference>
<dbReference type="PANTHER" id="PTHR45436:SF4">
    <property type="entry name" value="SENSOR PROTEIN PHOQ"/>
    <property type="match status" value="1"/>
</dbReference>
<keyword evidence="16 20" id="KW-1133">Transmembrane helix</keyword>
<keyword evidence="7 23" id="KW-0808">Transferase</keyword>
<dbReference type="InterPro" id="IPR015014">
    <property type="entry name" value="PhoQ_Sensor"/>
</dbReference>
<evidence type="ECO:0000256" key="3">
    <source>
        <dbReference type="ARBA" id="ARBA00012438"/>
    </source>
</evidence>
<dbReference type="InterPro" id="IPR005467">
    <property type="entry name" value="His_kinase_dom"/>
</dbReference>
<evidence type="ECO:0000256" key="13">
    <source>
        <dbReference type="ARBA" id="ARBA00022840"/>
    </source>
</evidence>
<dbReference type="SUPFAM" id="SSF47384">
    <property type="entry name" value="Homodimeric domain of signal transducing histidine kinase"/>
    <property type="match status" value="1"/>
</dbReference>
<evidence type="ECO:0000256" key="6">
    <source>
        <dbReference type="ARBA" id="ARBA00022553"/>
    </source>
</evidence>
<evidence type="ECO:0000256" key="18">
    <source>
        <dbReference type="ARBA" id="ARBA00023136"/>
    </source>
</evidence>
<evidence type="ECO:0000256" key="9">
    <source>
        <dbReference type="ARBA" id="ARBA00022723"/>
    </source>
</evidence>
<dbReference type="InterPro" id="IPR058619">
    <property type="entry name" value="PhoQ/CarS-like_HATPase"/>
</dbReference>
<dbReference type="Gene3D" id="1.10.287.130">
    <property type="match status" value="1"/>
</dbReference>
<dbReference type="InterPro" id="IPR036890">
    <property type="entry name" value="HATPase_C_sf"/>
</dbReference>
<keyword evidence="10" id="KW-0547">Nucleotide-binding</keyword>
<evidence type="ECO:0000313" key="24">
    <source>
        <dbReference type="Proteomes" id="UP001589792"/>
    </source>
</evidence>
<dbReference type="InterPro" id="IPR003661">
    <property type="entry name" value="HisK_dim/P_dom"/>
</dbReference>
<dbReference type="Gene3D" id="3.30.450.140">
    <property type="match status" value="1"/>
</dbReference>
<keyword evidence="14" id="KW-0460">Magnesium</keyword>
<evidence type="ECO:0000256" key="7">
    <source>
        <dbReference type="ARBA" id="ARBA00022679"/>
    </source>
</evidence>
<evidence type="ECO:0000256" key="19">
    <source>
        <dbReference type="ARBA" id="ARBA00032477"/>
    </source>
</evidence>
<evidence type="ECO:0000256" key="10">
    <source>
        <dbReference type="ARBA" id="ARBA00022741"/>
    </source>
</evidence>
<dbReference type="SMART" id="SM00387">
    <property type="entry name" value="HATPase_c"/>
    <property type="match status" value="1"/>
</dbReference>
<dbReference type="Gene3D" id="3.30.565.10">
    <property type="entry name" value="Histidine kinase-like ATPase, C-terminal domain"/>
    <property type="match status" value="1"/>
</dbReference>
<comment type="caution">
    <text evidence="23">The sequence shown here is derived from an EMBL/GenBank/DDBJ whole genome shotgun (WGS) entry which is preliminary data.</text>
</comment>
<dbReference type="PROSITE" id="PS50885">
    <property type="entry name" value="HAMP"/>
    <property type="match status" value="1"/>
</dbReference>
<evidence type="ECO:0000256" key="12">
    <source>
        <dbReference type="ARBA" id="ARBA00022801"/>
    </source>
</evidence>
<evidence type="ECO:0000256" key="4">
    <source>
        <dbReference type="ARBA" id="ARBA00022475"/>
    </source>
</evidence>
<dbReference type="InterPro" id="IPR058618">
    <property type="entry name" value="PhoQ"/>
</dbReference>
<dbReference type="EMBL" id="JBHLXG010000010">
    <property type="protein sequence ID" value="MFC0227183.1"/>
    <property type="molecule type" value="Genomic_DNA"/>
</dbReference>
<protein>
    <recommendedName>
        <fullName evidence="3">histidine kinase</fullName>
        <ecNumber evidence="3">2.7.13.3</ecNumber>
    </recommendedName>
    <alternativeName>
        <fullName evidence="19">Sensor histidine protein kinase/phosphatase PhoQ</fullName>
    </alternativeName>
</protein>
<keyword evidence="12" id="KW-0378">Hydrolase</keyword>
<dbReference type="Proteomes" id="UP001589792">
    <property type="component" value="Unassembled WGS sequence"/>
</dbReference>
<keyword evidence="5" id="KW-0997">Cell inner membrane</keyword>
<dbReference type="Pfam" id="PF02518">
    <property type="entry name" value="HATPase_c"/>
    <property type="match status" value="1"/>
</dbReference>
<evidence type="ECO:0000259" key="21">
    <source>
        <dbReference type="PROSITE" id="PS50109"/>
    </source>
</evidence>
<dbReference type="InterPro" id="IPR003594">
    <property type="entry name" value="HATPase_dom"/>
</dbReference>
<dbReference type="GO" id="GO:0004673">
    <property type="term" value="F:protein histidine kinase activity"/>
    <property type="evidence" value="ECO:0007669"/>
    <property type="project" value="UniProtKB-EC"/>
</dbReference>
<keyword evidence="11 23" id="KW-0418">Kinase</keyword>
<dbReference type="CDD" id="cd16954">
    <property type="entry name" value="HATPase_PhoQ-like"/>
    <property type="match status" value="1"/>
</dbReference>
<evidence type="ECO:0000256" key="17">
    <source>
        <dbReference type="ARBA" id="ARBA00023012"/>
    </source>
</evidence>
<keyword evidence="18 20" id="KW-0472">Membrane</keyword>
<dbReference type="RefSeq" id="WP_380676018.1">
    <property type="nucleotide sequence ID" value="NZ_CP173186.1"/>
</dbReference>
<evidence type="ECO:0000256" key="1">
    <source>
        <dbReference type="ARBA" id="ARBA00000085"/>
    </source>
</evidence>
<keyword evidence="17" id="KW-0902">Two-component regulatory system</keyword>
<dbReference type="InterPro" id="IPR050428">
    <property type="entry name" value="TCS_sensor_his_kinase"/>
</dbReference>
<dbReference type="Pfam" id="PF00512">
    <property type="entry name" value="HisKA"/>
    <property type="match status" value="1"/>
</dbReference>
<dbReference type="EC" id="2.7.13.3" evidence="3"/>
<evidence type="ECO:0000256" key="20">
    <source>
        <dbReference type="SAM" id="Phobius"/>
    </source>
</evidence>
<evidence type="ECO:0000313" key="23">
    <source>
        <dbReference type="EMBL" id="MFC0227183.1"/>
    </source>
</evidence>
<dbReference type="SUPFAM" id="SSF55874">
    <property type="entry name" value="ATPase domain of HSP90 chaperone/DNA topoisomerase II/histidine kinase"/>
    <property type="match status" value="1"/>
</dbReference>
<keyword evidence="24" id="KW-1185">Reference proteome</keyword>
<comment type="catalytic activity">
    <reaction evidence="1">
        <text>ATP + protein L-histidine = ADP + protein N-phospho-L-histidine.</text>
        <dbReference type="EC" id="2.7.13.3"/>
    </reaction>
</comment>
<evidence type="ECO:0000256" key="8">
    <source>
        <dbReference type="ARBA" id="ARBA00022692"/>
    </source>
</evidence>
<evidence type="ECO:0000256" key="2">
    <source>
        <dbReference type="ARBA" id="ARBA00004651"/>
    </source>
</evidence>
<sequence>MFKKNKKPFSLRARFLMATAGVILALSLSYGLVAVVGYIVSFDKTSFRLLRGESNLFFSLAQWKDKKLTISVPPELDINSPTLVFIYDVQGNLLWSQRSVPELEKRIQKKWLEESGFYEIDTNTRTSSKVLGNNPTAQNQLKNYDDSDQNALTHSVAVNTYAATPNLPALTIVVVDSIPQELQRSDVVWEWFSYVLLANLLLVVPLLWLAAYWSLRPIQALVAQVGQLENGEREQLDENPPSELRSLVRNLNILVRNERQRYTKYRTTLSDLTHSLKTPLAVLQTTLRSLRSGKQTTIEEAEPIMLEQIGRISQQIGYYLHRASINSGQTVLTREMHSVSALLDSLCVALNKVYQRKGVAITLDISPEVTFIGEKNDFMEVMGNVLENACKYCLEFVEITSRHSDKFLTILIDDDGPGIPKSKRELIFQRGQRVDTLRPGQGLGLSVAAEIIEQYDGQITISDSPLGGARMEVTFARQHDHHHHE</sequence>
<evidence type="ECO:0000259" key="22">
    <source>
        <dbReference type="PROSITE" id="PS50885"/>
    </source>
</evidence>
<feature type="transmembrane region" description="Helical" evidence="20">
    <location>
        <begin position="191"/>
        <end position="213"/>
    </location>
</feature>
<organism evidence="23 24">
    <name type="scientific">Serratia aquatilis</name>
    <dbReference type="NCBI Taxonomy" id="1737515"/>
    <lineage>
        <taxon>Bacteria</taxon>
        <taxon>Pseudomonadati</taxon>
        <taxon>Pseudomonadota</taxon>
        <taxon>Gammaproteobacteria</taxon>
        <taxon>Enterobacterales</taxon>
        <taxon>Yersiniaceae</taxon>
        <taxon>Serratia</taxon>
    </lineage>
</organism>
<proteinExistence type="predicted"/>
<accession>A0ABV6EE92</accession>
<dbReference type="InterPro" id="IPR038429">
    <property type="entry name" value="PhoQ_Sensor_sf"/>
</dbReference>
<dbReference type="PANTHER" id="PTHR45436">
    <property type="entry name" value="SENSOR HISTIDINE KINASE YKOH"/>
    <property type="match status" value="1"/>
</dbReference>
<evidence type="ECO:0000256" key="14">
    <source>
        <dbReference type="ARBA" id="ARBA00022842"/>
    </source>
</evidence>
<comment type="subcellular location">
    <subcellularLocation>
        <location evidence="2">Cell membrane</location>
        <topology evidence="2">Multi-pass membrane protein</topology>
    </subcellularLocation>
</comment>
<dbReference type="InterPro" id="IPR036097">
    <property type="entry name" value="HisK_dim/P_sf"/>
</dbReference>
<dbReference type="SMART" id="SM00388">
    <property type="entry name" value="HisKA"/>
    <property type="match status" value="1"/>
</dbReference>
<dbReference type="InterPro" id="IPR003660">
    <property type="entry name" value="HAMP_dom"/>
</dbReference>
<feature type="domain" description="Histidine kinase" evidence="21">
    <location>
        <begin position="271"/>
        <end position="479"/>
    </location>
</feature>
<dbReference type="Pfam" id="PF08918">
    <property type="entry name" value="PhoQ_Sensor"/>
    <property type="match status" value="1"/>
</dbReference>
<dbReference type="CDD" id="cd00082">
    <property type="entry name" value="HisKA"/>
    <property type="match status" value="1"/>
</dbReference>
<keyword evidence="8 20" id="KW-0812">Transmembrane</keyword>
<feature type="domain" description="HAMP" evidence="22">
    <location>
        <begin position="212"/>
        <end position="263"/>
    </location>
</feature>
<dbReference type="NCBIfam" id="NF008077">
    <property type="entry name" value="PRK10815.1"/>
    <property type="match status" value="1"/>
</dbReference>
<name>A0ABV6EE92_9GAMM</name>
<evidence type="ECO:0000256" key="5">
    <source>
        <dbReference type="ARBA" id="ARBA00022519"/>
    </source>
</evidence>